<sequence>MIEQLWDEVFEAALKLHKRLDVEQLDGIPAEFLQQLNAAQSQCCAFAEELMQQTPGRLVAMAADPEVNHRGLQLAHAYASLVLEAARLRRTLPQAGRD</sequence>
<evidence type="ECO:0000313" key="1">
    <source>
        <dbReference type="EMBL" id="PEH88963.1"/>
    </source>
</evidence>
<protein>
    <submittedName>
        <fullName evidence="1">Uncharacterized protein</fullName>
    </submittedName>
</protein>
<comment type="caution">
    <text evidence="1">The sequence shown here is derived from an EMBL/GenBank/DDBJ whole genome shotgun (WGS) entry which is preliminary data.</text>
</comment>
<reference evidence="2" key="1">
    <citation type="submission" date="2017-09" db="EMBL/GenBank/DDBJ databases">
        <title>FDA dAtabase for Regulatory Grade micrObial Sequences (FDA-ARGOS): Supporting development and validation of Infectious Disease Dx tests.</title>
        <authorList>
            <person name="Minogue T."/>
            <person name="Wolcott M."/>
            <person name="Wasieloski L."/>
            <person name="Aguilar W."/>
            <person name="Moore D."/>
            <person name="Tallon L."/>
            <person name="Sadzewicz L."/>
            <person name="Ott S."/>
            <person name="Zhao X."/>
            <person name="Nagaraj S."/>
            <person name="Vavikolanu K."/>
            <person name="Aluvathingal J."/>
            <person name="Nadendla S."/>
            <person name="Sichtig H."/>
        </authorList>
    </citation>
    <scope>NUCLEOTIDE SEQUENCE [LARGE SCALE GENOMIC DNA]</scope>
    <source>
        <strain evidence="2">FDAARGOS_394</strain>
    </source>
</reference>
<name>A0A2A7UUL6_COMTR</name>
<dbReference type="EMBL" id="PDEA01000001">
    <property type="protein sequence ID" value="PEH88963.1"/>
    <property type="molecule type" value="Genomic_DNA"/>
</dbReference>
<proteinExistence type="predicted"/>
<accession>A0A2A7UUL6</accession>
<dbReference type="RefSeq" id="WP_066535382.1">
    <property type="nucleotide sequence ID" value="NZ_DALZQJ010000016.1"/>
</dbReference>
<keyword evidence="2" id="KW-1185">Reference proteome</keyword>
<dbReference type="AlphaFoldDB" id="A0A2A7UUL6"/>
<dbReference type="GeneID" id="80801036"/>
<evidence type="ECO:0000313" key="2">
    <source>
        <dbReference type="Proteomes" id="UP000220246"/>
    </source>
</evidence>
<organism evidence="1 2">
    <name type="scientific">Comamonas terrigena</name>
    <dbReference type="NCBI Taxonomy" id="32013"/>
    <lineage>
        <taxon>Bacteria</taxon>
        <taxon>Pseudomonadati</taxon>
        <taxon>Pseudomonadota</taxon>
        <taxon>Betaproteobacteria</taxon>
        <taxon>Burkholderiales</taxon>
        <taxon>Comamonadaceae</taxon>
        <taxon>Comamonas</taxon>
    </lineage>
</organism>
<dbReference type="Proteomes" id="UP000220246">
    <property type="component" value="Unassembled WGS sequence"/>
</dbReference>
<gene>
    <name evidence="1" type="ORF">CRM82_10500</name>
</gene>